<accession>A0A9N9LMU9</accession>
<dbReference type="OrthoDB" id="10357711at2759"/>
<evidence type="ECO:0000313" key="2">
    <source>
        <dbReference type="EMBL" id="CAG8978200.1"/>
    </source>
</evidence>
<sequence>MAGSITEISMDYDAYAEYDSCSTWEFKGKWQHPNGIESTFELSKGFGSSKTSSDESSILIAAGDSNVLLLSEIKSLTIHQTELGTTSTWERRLFAGLIPFDYLSASEQMEVYEDHDMVELALFANLEARTVADQSLGSGEREEPDMTSSLGKIVTSSSEDQEIVADAIEEIQNVMNLHSLSPLETGIDQDLKNLFPAPIMAPSSGTRLGGLLSRFRDRLF</sequence>
<comment type="caution">
    <text evidence="2">The sequence shown here is derived from an EMBL/GenBank/DDBJ whole genome shotgun (WGS) entry which is preliminary data.</text>
</comment>
<proteinExistence type="predicted"/>
<gene>
    <name evidence="2" type="ORF">HYALB_00011435</name>
</gene>
<dbReference type="Proteomes" id="UP000701801">
    <property type="component" value="Unassembled WGS sequence"/>
</dbReference>
<keyword evidence="3" id="KW-1185">Reference proteome</keyword>
<reference evidence="2" key="1">
    <citation type="submission" date="2021-07" db="EMBL/GenBank/DDBJ databases">
        <authorList>
            <person name="Durling M."/>
        </authorList>
    </citation>
    <scope>NUCLEOTIDE SEQUENCE</scope>
</reference>
<dbReference type="AlphaFoldDB" id="A0A9N9LMU9"/>
<dbReference type="EMBL" id="CAJVRM010000245">
    <property type="protein sequence ID" value="CAG8978200.1"/>
    <property type="molecule type" value="Genomic_DNA"/>
</dbReference>
<name>A0A9N9LMU9_9HELO</name>
<evidence type="ECO:0000313" key="3">
    <source>
        <dbReference type="Proteomes" id="UP000701801"/>
    </source>
</evidence>
<protein>
    <submittedName>
        <fullName evidence="2">Uncharacterized protein</fullName>
    </submittedName>
</protein>
<feature type="compositionally biased region" description="Polar residues" evidence="1">
    <location>
        <begin position="146"/>
        <end position="157"/>
    </location>
</feature>
<evidence type="ECO:0000256" key="1">
    <source>
        <dbReference type="SAM" id="MobiDB-lite"/>
    </source>
</evidence>
<organism evidence="2 3">
    <name type="scientific">Hymenoscyphus albidus</name>
    <dbReference type="NCBI Taxonomy" id="595503"/>
    <lineage>
        <taxon>Eukaryota</taxon>
        <taxon>Fungi</taxon>
        <taxon>Dikarya</taxon>
        <taxon>Ascomycota</taxon>
        <taxon>Pezizomycotina</taxon>
        <taxon>Leotiomycetes</taxon>
        <taxon>Helotiales</taxon>
        <taxon>Helotiaceae</taxon>
        <taxon>Hymenoscyphus</taxon>
    </lineage>
</organism>
<feature type="region of interest" description="Disordered" evidence="1">
    <location>
        <begin position="134"/>
        <end position="157"/>
    </location>
</feature>